<keyword evidence="1" id="KW-0472">Membrane</keyword>
<dbReference type="Proteomes" id="UP000799757">
    <property type="component" value="Unassembled WGS sequence"/>
</dbReference>
<evidence type="ECO:0000256" key="1">
    <source>
        <dbReference type="SAM" id="Phobius"/>
    </source>
</evidence>
<evidence type="ECO:0000313" key="3">
    <source>
        <dbReference type="Proteomes" id="UP000799757"/>
    </source>
</evidence>
<dbReference type="EMBL" id="MU002242">
    <property type="protein sequence ID" value="KAF2788149.1"/>
    <property type="molecule type" value="Genomic_DNA"/>
</dbReference>
<protein>
    <submittedName>
        <fullName evidence="2">Uncharacterized protein</fullName>
    </submittedName>
</protein>
<gene>
    <name evidence="2" type="ORF">K505DRAFT_115919</name>
</gene>
<sequence>MECEWRRRFGVNHASRLVHILVYLGISFFRMTSFAVCFKDMIDVFLASNLRPFSSSGHGQVASWVWRPLVPALSMT</sequence>
<evidence type="ECO:0000313" key="2">
    <source>
        <dbReference type="EMBL" id="KAF2788149.1"/>
    </source>
</evidence>
<keyword evidence="1" id="KW-0812">Transmembrane</keyword>
<accession>A0A6A6WVM9</accession>
<dbReference type="AlphaFoldDB" id="A0A6A6WVM9"/>
<feature type="transmembrane region" description="Helical" evidence="1">
    <location>
        <begin position="20"/>
        <end position="38"/>
    </location>
</feature>
<reference evidence="2" key="1">
    <citation type="journal article" date="2020" name="Stud. Mycol.">
        <title>101 Dothideomycetes genomes: a test case for predicting lifestyles and emergence of pathogens.</title>
        <authorList>
            <person name="Haridas S."/>
            <person name="Albert R."/>
            <person name="Binder M."/>
            <person name="Bloem J."/>
            <person name="Labutti K."/>
            <person name="Salamov A."/>
            <person name="Andreopoulos B."/>
            <person name="Baker S."/>
            <person name="Barry K."/>
            <person name="Bills G."/>
            <person name="Bluhm B."/>
            <person name="Cannon C."/>
            <person name="Castanera R."/>
            <person name="Culley D."/>
            <person name="Daum C."/>
            <person name="Ezra D."/>
            <person name="Gonzalez J."/>
            <person name="Henrissat B."/>
            <person name="Kuo A."/>
            <person name="Liang C."/>
            <person name="Lipzen A."/>
            <person name="Lutzoni F."/>
            <person name="Magnuson J."/>
            <person name="Mondo S."/>
            <person name="Nolan M."/>
            <person name="Ohm R."/>
            <person name="Pangilinan J."/>
            <person name="Park H.-J."/>
            <person name="Ramirez L."/>
            <person name="Alfaro M."/>
            <person name="Sun H."/>
            <person name="Tritt A."/>
            <person name="Yoshinaga Y."/>
            <person name="Zwiers L.-H."/>
            <person name="Turgeon B."/>
            <person name="Goodwin S."/>
            <person name="Spatafora J."/>
            <person name="Crous P."/>
            <person name="Grigoriev I."/>
        </authorList>
    </citation>
    <scope>NUCLEOTIDE SEQUENCE</scope>
    <source>
        <strain evidence="2">CBS 109.77</strain>
    </source>
</reference>
<organism evidence="2 3">
    <name type="scientific">Melanomma pulvis-pyrius CBS 109.77</name>
    <dbReference type="NCBI Taxonomy" id="1314802"/>
    <lineage>
        <taxon>Eukaryota</taxon>
        <taxon>Fungi</taxon>
        <taxon>Dikarya</taxon>
        <taxon>Ascomycota</taxon>
        <taxon>Pezizomycotina</taxon>
        <taxon>Dothideomycetes</taxon>
        <taxon>Pleosporomycetidae</taxon>
        <taxon>Pleosporales</taxon>
        <taxon>Melanommataceae</taxon>
        <taxon>Melanomma</taxon>
    </lineage>
</organism>
<proteinExistence type="predicted"/>
<name>A0A6A6WVM9_9PLEO</name>
<keyword evidence="3" id="KW-1185">Reference proteome</keyword>
<keyword evidence="1" id="KW-1133">Transmembrane helix</keyword>